<protein>
    <submittedName>
        <fullName evidence="1">Uncharacterized protein</fullName>
    </submittedName>
</protein>
<accession>A0ABP8K618</accession>
<dbReference type="EMBL" id="BAABFX010000040">
    <property type="protein sequence ID" value="GAA4400766.1"/>
    <property type="molecule type" value="Genomic_DNA"/>
</dbReference>
<sequence length="198" mass="21919">MDHFCSPSDVPAGAAGAVLGEVSNGRCPVYFQDAVNPGRWYVGYVVMIDEGIGAGLACWGQDFDQYFALINDPKFGAIYVDEFRKQWRVFTKVLDQTADERYGDGALAQFVDPDDINRKWFVASMFAADPDTAQFTEKAVAATVRSVELSLAIRADFRSPISPVTFARVFFRGAAAGAAEARRWTKHLDWLTILLEDS</sequence>
<proteinExistence type="predicted"/>
<name>A0ABP8K618_9MICO</name>
<evidence type="ECO:0000313" key="2">
    <source>
        <dbReference type="Proteomes" id="UP001500390"/>
    </source>
</evidence>
<evidence type="ECO:0000313" key="1">
    <source>
        <dbReference type="EMBL" id="GAA4400766.1"/>
    </source>
</evidence>
<dbReference type="Proteomes" id="UP001500390">
    <property type="component" value="Unassembled WGS sequence"/>
</dbReference>
<dbReference type="RefSeq" id="WP_159903929.1">
    <property type="nucleotide sequence ID" value="NZ_BAABFX010000040.1"/>
</dbReference>
<gene>
    <name evidence="1" type="ORF">GCM10023153_28540</name>
</gene>
<keyword evidence="2" id="KW-1185">Reference proteome</keyword>
<organism evidence="1 2">
    <name type="scientific">Ornithinibacter aureus</name>
    <dbReference type="NCBI Taxonomy" id="622664"/>
    <lineage>
        <taxon>Bacteria</taxon>
        <taxon>Bacillati</taxon>
        <taxon>Actinomycetota</taxon>
        <taxon>Actinomycetes</taxon>
        <taxon>Micrococcales</taxon>
        <taxon>Intrasporangiaceae</taxon>
        <taxon>Ornithinibacter</taxon>
    </lineage>
</organism>
<reference evidence="2" key="1">
    <citation type="journal article" date="2019" name="Int. J. Syst. Evol. Microbiol.">
        <title>The Global Catalogue of Microorganisms (GCM) 10K type strain sequencing project: providing services to taxonomists for standard genome sequencing and annotation.</title>
        <authorList>
            <consortium name="The Broad Institute Genomics Platform"/>
            <consortium name="The Broad Institute Genome Sequencing Center for Infectious Disease"/>
            <person name="Wu L."/>
            <person name="Ma J."/>
        </authorList>
    </citation>
    <scope>NUCLEOTIDE SEQUENCE [LARGE SCALE GENOMIC DNA]</scope>
    <source>
        <strain evidence="2">JCM 17738</strain>
    </source>
</reference>
<comment type="caution">
    <text evidence="1">The sequence shown here is derived from an EMBL/GenBank/DDBJ whole genome shotgun (WGS) entry which is preliminary data.</text>
</comment>